<evidence type="ECO:0000313" key="2">
    <source>
        <dbReference type="Proteomes" id="UP001222800"/>
    </source>
</evidence>
<dbReference type="EMBL" id="CP120733">
    <property type="protein sequence ID" value="WFD10883.1"/>
    <property type="molecule type" value="Genomic_DNA"/>
</dbReference>
<proteinExistence type="predicted"/>
<reference evidence="1 2" key="1">
    <citation type="submission" date="2023-03" db="EMBL/GenBank/DDBJ databases">
        <title>Complete genome sequence of Tepidibacter sp. SWIR-1, isolated from a deep-sea hydrothermal vent.</title>
        <authorList>
            <person name="Li X."/>
        </authorList>
    </citation>
    <scope>NUCLEOTIDE SEQUENCE [LARGE SCALE GENOMIC DNA]</scope>
    <source>
        <strain evidence="1 2">SWIR-1</strain>
    </source>
</reference>
<organism evidence="1 2">
    <name type="scientific">Tepidibacter hydrothermalis</name>
    <dbReference type="NCBI Taxonomy" id="3036126"/>
    <lineage>
        <taxon>Bacteria</taxon>
        <taxon>Bacillati</taxon>
        <taxon>Bacillota</taxon>
        <taxon>Clostridia</taxon>
        <taxon>Peptostreptococcales</taxon>
        <taxon>Peptostreptococcaceae</taxon>
        <taxon>Tepidibacter</taxon>
    </lineage>
</organism>
<dbReference type="RefSeq" id="WP_277732848.1">
    <property type="nucleotide sequence ID" value="NZ_CP120733.1"/>
</dbReference>
<sequence>MAQEFHKFKKSIKTVEVIINDEKVKIPIYYNLKTHEEYKKKFKESHDYKESFFTMLFDMIKSDWKFINEKQPMNIKKEDLQGLSQENICEIVDIILKESGYFNQLKEVFLNEEKSCFEKFHVLHQKETEESRKQIEKITKLTNKMHKNFSNIYSPIMPQLDRIMQIQNSLAWINEHHENIIRMNEVFNNNIASTIEATKIHHMNFDYAHTALIAASQSISPSIQGVLGNVNKLNEILNPPVLQSLRNSMIHSPAIVKAIAQQQNLFNNAIMNFERIFEYQDRIREFTGLTEELSRRIRPFLIDISTIKVGRYYVKEHLKKKIKKLYDLGWCIGNSILEELIEEIYGNQVVLKDEEIDKIIVAYFDKNNYEALDNMCLNWAEFSYLDPFKKQCNDAINHYKMGTYWTGVDAFTAIMEGMIRNFARERYNIFERSIWQYLKPLKRETKELEDFVSKYFFQQFNTFYDSFEPEEEGVTSDFNRNKIKHGIAFDYDKKEYALKLILMMNDIIAIISSISELEVA</sequence>
<accession>A0ABY8ED75</accession>
<evidence type="ECO:0000313" key="1">
    <source>
        <dbReference type="EMBL" id="WFD10883.1"/>
    </source>
</evidence>
<name>A0ABY8ED75_9FIRM</name>
<protein>
    <submittedName>
        <fullName evidence="1">Uncharacterized protein</fullName>
    </submittedName>
</protein>
<keyword evidence="2" id="KW-1185">Reference proteome</keyword>
<dbReference type="Proteomes" id="UP001222800">
    <property type="component" value="Chromosome"/>
</dbReference>
<gene>
    <name evidence="1" type="ORF">P4S50_02070</name>
</gene>